<dbReference type="OMA" id="HCSKRAN"/>
<evidence type="ECO:0000256" key="1">
    <source>
        <dbReference type="ARBA" id="ARBA00008834"/>
    </source>
</evidence>
<protein>
    <recommendedName>
        <fullName evidence="7">Polygalacturonase</fullName>
    </recommendedName>
</protein>
<dbReference type="PANTHER" id="PTHR31339:SF9">
    <property type="entry name" value="PLASMIN AND FIBRONECTIN-BINDING PROTEIN A"/>
    <property type="match status" value="1"/>
</dbReference>
<dbReference type="EMBL" id="CM035422">
    <property type="protein sequence ID" value="KAH7372573.1"/>
    <property type="molecule type" value="Genomic_DNA"/>
</dbReference>
<evidence type="ECO:0000256" key="3">
    <source>
        <dbReference type="ARBA" id="ARBA00023295"/>
    </source>
</evidence>
<accession>A0A8T2STM4</accession>
<keyword evidence="3 4" id="KW-0326">Glycosidase</keyword>
<reference evidence="5" key="1">
    <citation type="submission" date="2021-08" db="EMBL/GenBank/DDBJ databases">
        <title>WGS assembly of Ceratopteris richardii.</title>
        <authorList>
            <person name="Marchant D.B."/>
            <person name="Chen G."/>
            <person name="Jenkins J."/>
            <person name="Shu S."/>
            <person name="Leebens-Mack J."/>
            <person name="Grimwood J."/>
            <person name="Schmutz J."/>
            <person name="Soltis P."/>
            <person name="Soltis D."/>
            <person name="Chen Z.-H."/>
        </authorList>
    </citation>
    <scope>NUCLEOTIDE SEQUENCE</scope>
    <source>
        <strain evidence="5">Whitten #5841</strain>
        <tissue evidence="5">Leaf</tissue>
    </source>
</reference>
<dbReference type="OrthoDB" id="187139at2759"/>
<dbReference type="InterPro" id="IPR011050">
    <property type="entry name" value="Pectin_lyase_fold/virulence"/>
</dbReference>
<keyword evidence="6" id="KW-1185">Reference proteome</keyword>
<dbReference type="SMART" id="SM00710">
    <property type="entry name" value="PbH1"/>
    <property type="match status" value="5"/>
</dbReference>
<evidence type="ECO:0000313" key="6">
    <source>
        <dbReference type="Proteomes" id="UP000825935"/>
    </source>
</evidence>
<dbReference type="GO" id="GO:0004650">
    <property type="term" value="F:polygalacturonase activity"/>
    <property type="evidence" value="ECO:0007669"/>
    <property type="project" value="InterPro"/>
</dbReference>
<keyword evidence="2 4" id="KW-0378">Hydrolase</keyword>
<evidence type="ECO:0000313" key="5">
    <source>
        <dbReference type="EMBL" id="KAH7372573.1"/>
    </source>
</evidence>
<dbReference type="InterPro" id="IPR000743">
    <property type="entry name" value="Glyco_hydro_28"/>
</dbReference>
<organism evidence="5 6">
    <name type="scientific">Ceratopteris richardii</name>
    <name type="common">Triangle waterfern</name>
    <dbReference type="NCBI Taxonomy" id="49495"/>
    <lineage>
        <taxon>Eukaryota</taxon>
        <taxon>Viridiplantae</taxon>
        <taxon>Streptophyta</taxon>
        <taxon>Embryophyta</taxon>
        <taxon>Tracheophyta</taxon>
        <taxon>Polypodiopsida</taxon>
        <taxon>Polypodiidae</taxon>
        <taxon>Polypodiales</taxon>
        <taxon>Pteridineae</taxon>
        <taxon>Pteridaceae</taxon>
        <taxon>Parkerioideae</taxon>
        <taxon>Ceratopteris</taxon>
    </lineage>
</organism>
<dbReference type="InterPro" id="IPR012334">
    <property type="entry name" value="Pectin_lyas_fold"/>
</dbReference>
<sequence length="498" mass="55117">MSMGPMIPPFVRRPCFSFSSALSFSSSQVIGTQIILLLILLLYCVSRTCTCHGYVERKLRTRDGSVPVLVRLPEIDVCSKLRSLPRRSHIVSIDEFGGIGDGKTINTHAFQNAISYLSSYAHKGGGQLFIPPGQWLTGSFNLTSHLTLFLDKGATILASQNLGDWPVVDALPSYGRGRELPGGRHISLIHGSNLSDIIITGDNGTIDGQGQVWWELHANGSLDYTRGHLLELMNSRDVVISNLTFINSPFWTIHPVYCRNVLINYLTILAPFESPNTDGIDPDSSSRVCIEDCYIENGDDLISIKSGWDQYGMNYGHRSSKIIIQRLSGQTRSSAGIALGSEMSGGISNVYVVNLKLQHASTGIRIKSAQGRGGYIKNIYISDAIFHNVRTAIGFTAFYGEHPDDKYDPNAFPHIHSIYIENIQGDNISMAGDFQGLKGYPYHDIFLRNITLNATTTSQMWNCSFVEGYSESVSPEPCDELLRRQHTQEYCSSCIEKV</sequence>
<gene>
    <name evidence="5" type="ORF">KP509_17G011000</name>
</gene>
<dbReference type="GO" id="GO:0005975">
    <property type="term" value="P:carbohydrate metabolic process"/>
    <property type="evidence" value="ECO:0007669"/>
    <property type="project" value="InterPro"/>
</dbReference>
<name>A0A8T2STM4_CERRI</name>
<dbReference type="SUPFAM" id="SSF51126">
    <property type="entry name" value="Pectin lyase-like"/>
    <property type="match status" value="1"/>
</dbReference>
<dbReference type="InterPro" id="IPR051801">
    <property type="entry name" value="GH28_Enzymes"/>
</dbReference>
<dbReference type="AlphaFoldDB" id="A0A8T2STM4"/>
<comment type="caution">
    <text evidence="5">The sequence shown here is derived from an EMBL/GenBank/DDBJ whole genome shotgun (WGS) entry which is preliminary data.</text>
</comment>
<comment type="similarity">
    <text evidence="1 4">Belongs to the glycosyl hydrolase 28 family.</text>
</comment>
<dbReference type="Gene3D" id="2.160.20.10">
    <property type="entry name" value="Single-stranded right-handed beta-helix, Pectin lyase-like"/>
    <property type="match status" value="1"/>
</dbReference>
<evidence type="ECO:0008006" key="7">
    <source>
        <dbReference type="Google" id="ProtNLM"/>
    </source>
</evidence>
<dbReference type="Proteomes" id="UP000825935">
    <property type="component" value="Chromosome 17"/>
</dbReference>
<dbReference type="InterPro" id="IPR006626">
    <property type="entry name" value="PbH1"/>
</dbReference>
<dbReference type="PANTHER" id="PTHR31339">
    <property type="entry name" value="PECTIN LYASE-RELATED"/>
    <property type="match status" value="1"/>
</dbReference>
<dbReference type="Pfam" id="PF00295">
    <property type="entry name" value="Glyco_hydro_28"/>
    <property type="match status" value="1"/>
</dbReference>
<evidence type="ECO:0000256" key="2">
    <source>
        <dbReference type="ARBA" id="ARBA00022801"/>
    </source>
</evidence>
<evidence type="ECO:0000256" key="4">
    <source>
        <dbReference type="RuleBase" id="RU361169"/>
    </source>
</evidence>
<proteinExistence type="inferred from homology"/>